<feature type="transmembrane region" description="Helical" evidence="1">
    <location>
        <begin position="161"/>
        <end position="184"/>
    </location>
</feature>
<feature type="transmembrane region" description="Helical" evidence="1">
    <location>
        <begin position="190"/>
        <end position="209"/>
    </location>
</feature>
<proteinExistence type="predicted"/>
<gene>
    <name evidence="2" type="ORF">ACFFGN_02435</name>
</gene>
<dbReference type="EMBL" id="JBHLTC010000001">
    <property type="protein sequence ID" value="MFC0622900.1"/>
    <property type="molecule type" value="Genomic_DNA"/>
</dbReference>
<name>A0ABV6QEB7_9ACTN</name>
<keyword evidence="1" id="KW-1133">Transmembrane helix</keyword>
<keyword evidence="3" id="KW-1185">Reference proteome</keyword>
<sequence length="274" mass="30824">MLLSFIVIYWLCQFMDLEGGTWVVISLWALSGLAVLWPPIDGYLARVFFGARQPTLVELERMAPSWMFAAARAGVMGPRYVLLIEETDQASAINTGGYTVAVSRWALYALPPSHLEAVLARELMTHPRGSTWLARLANWYSLPARTIALVVRLLLKLSRTIPAVGCTLVGFFLVAYLGLVLISLVFYDSLLVPLAFLLPLFTPLIFVVLRRWNERVADRAAADLGYGQRMIEVLYGWQAGQQKRANAGQFEWLSSVQSSVSDRIRALELYQQRR</sequence>
<evidence type="ECO:0000313" key="3">
    <source>
        <dbReference type="Proteomes" id="UP001589890"/>
    </source>
</evidence>
<dbReference type="Proteomes" id="UP001589890">
    <property type="component" value="Unassembled WGS sequence"/>
</dbReference>
<keyword evidence="1" id="KW-0812">Transmembrane</keyword>
<comment type="caution">
    <text evidence="2">The sequence shown here is derived from an EMBL/GenBank/DDBJ whole genome shotgun (WGS) entry which is preliminary data.</text>
</comment>
<dbReference type="RefSeq" id="WP_380043578.1">
    <property type="nucleotide sequence ID" value="NZ_JBHLTC010000001.1"/>
</dbReference>
<reference evidence="2 3" key="1">
    <citation type="submission" date="2024-09" db="EMBL/GenBank/DDBJ databases">
        <authorList>
            <person name="Sun Q."/>
            <person name="Mori K."/>
        </authorList>
    </citation>
    <scope>NUCLEOTIDE SEQUENCE [LARGE SCALE GENOMIC DNA]</scope>
    <source>
        <strain evidence="2 3">CGMCC 1.15906</strain>
    </source>
</reference>
<evidence type="ECO:0008006" key="4">
    <source>
        <dbReference type="Google" id="ProtNLM"/>
    </source>
</evidence>
<evidence type="ECO:0000256" key="1">
    <source>
        <dbReference type="SAM" id="Phobius"/>
    </source>
</evidence>
<organism evidence="2 3">
    <name type="scientific">Kribbella deserti</name>
    <dbReference type="NCBI Taxonomy" id="1926257"/>
    <lineage>
        <taxon>Bacteria</taxon>
        <taxon>Bacillati</taxon>
        <taxon>Actinomycetota</taxon>
        <taxon>Actinomycetes</taxon>
        <taxon>Propionibacteriales</taxon>
        <taxon>Kribbellaceae</taxon>
        <taxon>Kribbella</taxon>
    </lineage>
</organism>
<accession>A0ABV6QEB7</accession>
<protein>
    <recommendedName>
        <fullName evidence="4">Peptidase M48 domain-containing protein</fullName>
    </recommendedName>
</protein>
<feature type="transmembrane region" description="Helical" evidence="1">
    <location>
        <begin position="20"/>
        <end position="37"/>
    </location>
</feature>
<evidence type="ECO:0000313" key="2">
    <source>
        <dbReference type="EMBL" id="MFC0622900.1"/>
    </source>
</evidence>
<keyword evidence="1" id="KW-0472">Membrane</keyword>